<proteinExistence type="predicted"/>
<dbReference type="EMBL" id="JBHSOJ010000008">
    <property type="protein sequence ID" value="MFC5630250.1"/>
    <property type="molecule type" value="Genomic_DNA"/>
</dbReference>
<sequence>MISNLSILYLNNNSTVYASSFTQISNSYEETSKLPFADPTKDIPNYSSEGIFSTRSASERDINYYKKLGYKNIEYGSWSGVTNVISTKATRIAKFAVTQILGLIPSNAVRGALLLYDVSETLKTQDADIWPTVNARFITATAPAGYRVIIGEESIVKYYSNSARTKLIKTIHKTYWV</sequence>
<protein>
    <submittedName>
        <fullName evidence="1">Uncharacterized protein</fullName>
    </submittedName>
</protein>
<gene>
    <name evidence="1" type="ORF">ACFPQ3_01195</name>
</gene>
<evidence type="ECO:0000313" key="1">
    <source>
        <dbReference type="EMBL" id="MFC5630250.1"/>
    </source>
</evidence>
<organism evidence="1 2">
    <name type="scientific">Streptococcus caledonicus</name>
    <dbReference type="NCBI Taxonomy" id="2614158"/>
    <lineage>
        <taxon>Bacteria</taxon>
        <taxon>Bacillati</taxon>
        <taxon>Bacillota</taxon>
        <taxon>Bacilli</taxon>
        <taxon>Lactobacillales</taxon>
        <taxon>Streptococcaceae</taxon>
        <taxon>Streptococcus</taxon>
    </lineage>
</organism>
<dbReference type="Proteomes" id="UP001596110">
    <property type="component" value="Unassembled WGS sequence"/>
</dbReference>
<reference evidence="2" key="1">
    <citation type="journal article" date="2019" name="Int. J. Syst. Evol. Microbiol.">
        <title>The Global Catalogue of Microorganisms (GCM) 10K type strain sequencing project: providing services to taxonomists for standard genome sequencing and annotation.</title>
        <authorList>
            <consortium name="The Broad Institute Genomics Platform"/>
            <consortium name="The Broad Institute Genome Sequencing Center for Infectious Disease"/>
            <person name="Wu L."/>
            <person name="Ma J."/>
        </authorList>
    </citation>
    <scope>NUCLEOTIDE SEQUENCE [LARGE SCALE GENOMIC DNA]</scope>
    <source>
        <strain evidence="2">DT43</strain>
    </source>
</reference>
<accession>A0ABW0UD68</accession>
<name>A0ABW0UD68_9STRE</name>
<comment type="caution">
    <text evidence="1">The sequence shown here is derived from an EMBL/GenBank/DDBJ whole genome shotgun (WGS) entry which is preliminary data.</text>
</comment>
<evidence type="ECO:0000313" key="2">
    <source>
        <dbReference type="Proteomes" id="UP001596110"/>
    </source>
</evidence>
<keyword evidence="2" id="KW-1185">Reference proteome</keyword>
<dbReference type="RefSeq" id="WP_156807049.1">
    <property type="nucleotide sequence ID" value="NZ_JBHSOJ010000008.1"/>
</dbReference>